<evidence type="ECO:0000313" key="3">
    <source>
        <dbReference type="Proteomes" id="UP001168528"/>
    </source>
</evidence>
<dbReference type="InterPro" id="IPR050765">
    <property type="entry name" value="Riboflavin_Biosynth_HTPR"/>
</dbReference>
<proteinExistence type="predicted"/>
<protein>
    <submittedName>
        <fullName evidence="2">Dihydrofolate reductase family protein</fullName>
    </submittedName>
</protein>
<organism evidence="2 3">
    <name type="scientific">Rhodocytophaga aerolata</name>
    <dbReference type="NCBI Taxonomy" id="455078"/>
    <lineage>
        <taxon>Bacteria</taxon>
        <taxon>Pseudomonadati</taxon>
        <taxon>Bacteroidota</taxon>
        <taxon>Cytophagia</taxon>
        <taxon>Cytophagales</taxon>
        <taxon>Rhodocytophagaceae</taxon>
        <taxon>Rhodocytophaga</taxon>
    </lineage>
</organism>
<dbReference type="Pfam" id="PF01872">
    <property type="entry name" value="RibD_C"/>
    <property type="match status" value="1"/>
</dbReference>
<dbReference type="PANTHER" id="PTHR38011">
    <property type="entry name" value="DIHYDROFOLATE REDUCTASE FAMILY PROTEIN (AFU_ORTHOLOGUE AFUA_8G06820)"/>
    <property type="match status" value="1"/>
</dbReference>
<reference evidence="2" key="1">
    <citation type="submission" date="2023-07" db="EMBL/GenBank/DDBJ databases">
        <title>The genome sequence of Rhodocytophaga aerolata KACC 12507.</title>
        <authorList>
            <person name="Zhang X."/>
        </authorList>
    </citation>
    <scope>NUCLEOTIDE SEQUENCE</scope>
    <source>
        <strain evidence="2">KACC 12507</strain>
    </source>
</reference>
<gene>
    <name evidence="2" type="ORF">Q0590_05905</name>
</gene>
<dbReference type="Proteomes" id="UP001168528">
    <property type="component" value="Unassembled WGS sequence"/>
</dbReference>
<dbReference type="SUPFAM" id="SSF53597">
    <property type="entry name" value="Dihydrofolate reductase-like"/>
    <property type="match status" value="1"/>
</dbReference>
<dbReference type="RefSeq" id="WP_302036573.1">
    <property type="nucleotide sequence ID" value="NZ_JAUKPO010000002.1"/>
</dbReference>
<keyword evidence="3" id="KW-1185">Reference proteome</keyword>
<evidence type="ECO:0000259" key="1">
    <source>
        <dbReference type="Pfam" id="PF01872"/>
    </source>
</evidence>
<evidence type="ECO:0000313" key="2">
    <source>
        <dbReference type="EMBL" id="MDO1445774.1"/>
    </source>
</evidence>
<dbReference type="InterPro" id="IPR002734">
    <property type="entry name" value="RibDG_C"/>
</dbReference>
<sequence length="173" mass="19373">MRKIIAGFAASLDGYIEGPNGAYDWILIDKEIDFAEHMKRFDTYFFGRITYEKIGTMTNKPTPGITNYVFSHTLKTVNKNYRLINDPIKEQVEAIKQQEGKDIAVFGGANLLASLLDLALVDEISVAIIPVLLGKGKPMVDLLKDKVWLSLINSKTYSNGTLQVTYQVIKNRG</sequence>
<dbReference type="EMBL" id="JAUKPO010000002">
    <property type="protein sequence ID" value="MDO1445774.1"/>
    <property type="molecule type" value="Genomic_DNA"/>
</dbReference>
<accession>A0ABT8R1I2</accession>
<dbReference type="Gene3D" id="3.40.430.10">
    <property type="entry name" value="Dihydrofolate Reductase, subunit A"/>
    <property type="match status" value="1"/>
</dbReference>
<comment type="caution">
    <text evidence="2">The sequence shown here is derived from an EMBL/GenBank/DDBJ whole genome shotgun (WGS) entry which is preliminary data.</text>
</comment>
<name>A0ABT8R1I2_9BACT</name>
<dbReference type="InterPro" id="IPR024072">
    <property type="entry name" value="DHFR-like_dom_sf"/>
</dbReference>
<dbReference type="PANTHER" id="PTHR38011:SF11">
    <property type="entry name" value="2,5-DIAMINO-6-RIBOSYLAMINO-4(3H)-PYRIMIDINONE 5'-PHOSPHATE REDUCTASE"/>
    <property type="match status" value="1"/>
</dbReference>
<feature type="domain" description="Bacterial bifunctional deaminase-reductase C-terminal" evidence="1">
    <location>
        <begin position="2"/>
        <end position="161"/>
    </location>
</feature>